<proteinExistence type="predicted"/>
<dbReference type="AlphaFoldDB" id="A0A319E2Q3"/>
<protein>
    <submittedName>
        <fullName evidence="3">Uncharacterized protein</fullName>
    </submittedName>
</protein>
<reference evidence="3 4" key="1">
    <citation type="submission" date="2018-02" db="EMBL/GenBank/DDBJ databases">
        <title>The genomes of Aspergillus section Nigri reveals drivers in fungal speciation.</title>
        <authorList>
            <consortium name="DOE Joint Genome Institute"/>
            <person name="Vesth T.C."/>
            <person name="Nybo J."/>
            <person name="Theobald S."/>
            <person name="Brandl J."/>
            <person name="Frisvad J.C."/>
            <person name="Nielsen K.F."/>
            <person name="Lyhne E.K."/>
            <person name="Kogle M.E."/>
            <person name="Kuo A."/>
            <person name="Riley R."/>
            <person name="Clum A."/>
            <person name="Nolan M."/>
            <person name="Lipzen A."/>
            <person name="Salamov A."/>
            <person name="Henrissat B."/>
            <person name="Wiebenga A."/>
            <person name="De vries R.P."/>
            <person name="Grigoriev I.V."/>
            <person name="Mortensen U.H."/>
            <person name="Andersen M.R."/>
            <person name="Baker S.E."/>
        </authorList>
    </citation>
    <scope>NUCLEOTIDE SEQUENCE [LARGE SCALE GENOMIC DNA]</scope>
    <source>
        <strain evidence="3 4">CBS 121057</strain>
    </source>
</reference>
<keyword evidence="2" id="KW-0812">Transmembrane</keyword>
<evidence type="ECO:0000313" key="3">
    <source>
        <dbReference type="EMBL" id="PYI04307.1"/>
    </source>
</evidence>
<evidence type="ECO:0000256" key="1">
    <source>
        <dbReference type="SAM" id="MobiDB-lite"/>
    </source>
</evidence>
<feature type="region of interest" description="Disordered" evidence="1">
    <location>
        <begin position="100"/>
        <end position="123"/>
    </location>
</feature>
<evidence type="ECO:0000313" key="4">
    <source>
        <dbReference type="Proteomes" id="UP000248423"/>
    </source>
</evidence>
<accession>A0A319E2Q3</accession>
<name>A0A319E2Q3_ASPSB</name>
<feature type="region of interest" description="Disordered" evidence="1">
    <location>
        <begin position="16"/>
        <end position="43"/>
    </location>
</feature>
<dbReference type="VEuPathDB" id="FungiDB:BO78DRAFT_420692"/>
<keyword evidence="4" id="KW-1185">Reference proteome</keyword>
<dbReference type="Proteomes" id="UP000248423">
    <property type="component" value="Unassembled WGS sequence"/>
</dbReference>
<sequence>MSQFINPLVSQRQYSQISTPTIITTNNDPVPMEPDDEDPSLPKRARTSPLLILAAMGVWLSGIAIGIFLVRINHLETTLSPSQSEPEPTTLRQLLITTHTTQTVQHNPTFEAPPPPGGGNEPVWDALIPGTTYIYT</sequence>
<keyword evidence="2" id="KW-0472">Membrane</keyword>
<evidence type="ECO:0000256" key="2">
    <source>
        <dbReference type="SAM" id="Phobius"/>
    </source>
</evidence>
<feature type="compositionally biased region" description="Polar residues" evidence="1">
    <location>
        <begin position="16"/>
        <end position="27"/>
    </location>
</feature>
<gene>
    <name evidence="3" type="ORF">BO78DRAFT_420692</name>
</gene>
<keyword evidence="2" id="KW-1133">Transmembrane helix</keyword>
<dbReference type="EMBL" id="KZ826370">
    <property type="protein sequence ID" value="PYI04307.1"/>
    <property type="molecule type" value="Genomic_DNA"/>
</dbReference>
<feature type="transmembrane region" description="Helical" evidence="2">
    <location>
        <begin position="50"/>
        <end position="70"/>
    </location>
</feature>
<organism evidence="3 4">
    <name type="scientific">Aspergillus sclerotiicarbonarius (strain CBS 121057 / IBT 28362)</name>
    <dbReference type="NCBI Taxonomy" id="1448318"/>
    <lineage>
        <taxon>Eukaryota</taxon>
        <taxon>Fungi</taxon>
        <taxon>Dikarya</taxon>
        <taxon>Ascomycota</taxon>
        <taxon>Pezizomycotina</taxon>
        <taxon>Eurotiomycetes</taxon>
        <taxon>Eurotiomycetidae</taxon>
        <taxon>Eurotiales</taxon>
        <taxon>Aspergillaceae</taxon>
        <taxon>Aspergillus</taxon>
        <taxon>Aspergillus subgen. Circumdati</taxon>
    </lineage>
</organism>